<sequence>MIDERLRIRAIGQFLYFYETDLYYINRFQKFKQEASELYLNDSEFSFTAFLAEFKIIRSIGKQYQRNVLKKVKTWCLSEQCDDVDGLSDYLFKSKYAHGKRPLSFSSKVLFLNNPYYVLPLDSRGMNAIGIRNCTYKDYLNGVKEFINSNKSDLEYCLDVIELMARKVESNFPHLKKIEIIRENRMLDKLLWVIGGQ</sequence>
<dbReference type="RefSeq" id="WP_072364613.1">
    <property type="nucleotide sequence ID" value="NZ_CP139972.1"/>
</dbReference>
<dbReference type="Proteomes" id="UP000183788">
    <property type="component" value="Unassembled WGS sequence"/>
</dbReference>
<evidence type="ECO:0000313" key="1">
    <source>
        <dbReference type="EMBL" id="SFW84051.1"/>
    </source>
</evidence>
<evidence type="ECO:0000313" key="2">
    <source>
        <dbReference type="EMBL" id="WQG92655.1"/>
    </source>
</evidence>
<evidence type="ECO:0000313" key="3">
    <source>
        <dbReference type="Proteomes" id="UP000183788"/>
    </source>
</evidence>
<proteinExistence type="predicted"/>
<dbReference type="OrthoDB" id="1345235at2"/>
<dbReference type="AlphaFoldDB" id="A0A1K1SI75"/>
<dbReference type="EMBL" id="FPIZ01000023">
    <property type="protein sequence ID" value="SFW84051.1"/>
    <property type="molecule type" value="Genomic_DNA"/>
</dbReference>
<protein>
    <submittedName>
        <fullName evidence="1">Uncharacterized protein</fullName>
    </submittedName>
</protein>
<reference evidence="2 4" key="2">
    <citation type="submission" date="2023-11" db="EMBL/GenBank/DDBJ databases">
        <title>MicrobeMod: A computational toolkit for identifying prokaryotic methylation and restriction-modification with nanopore sequencing.</title>
        <authorList>
            <person name="Crits-Christoph A."/>
            <person name="Kang S.C."/>
            <person name="Lee H."/>
            <person name="Ostrov N."/>
        </authorList>
    </citation>
    <scope>NUCLEOTIDE SEQUENCE [LARGE SCALE GENOMIC DNA]</scope>
    <source>
        <strain evidence="2 4">ATCC 23090</strain>
    </source>
</reference>
<evidence type="ECO:0000313" key="4">
    <source>
        <dbReference type="Proteomes" id="UP001326715"/>
    </source>
</evidence>
<dbReference type="EMBL" id="CP140154">
    <property type="protein sequence ID" value="WQG92655.1"/>
    <property type="molecule type" value="Genomic_DNA"/>
</dbReference>
<dbReference type="Proteomes" id="UP001326715">
    <property type="component" value="Chromosome"/>
</dbReference>
<gene>
    <name evidence="1" type="ORF">SAMN05661012_05502</name>
    <name evidence="2" type="ORF">SR876_14145</name>
</gene>
<name>A0A1K1SI75_9BACT</name>
<accession>A0A1K1SI75</accession>
<reference evidence="1 3" key="1">
    <citation type="submission" date="2016-11" db="EMBL/GenBank/DDBJ databases">
        <authorList>
            <person name="Jaros S."/>
            <person name="Januszkiewicz K."/>
            <person name="Wedrychowicz H."/>
        </authorList>
    </citation>
    <scope>NUCLEOTIDE SEQUENCE [LARGE SCALE GENOMIC DNA]</scope>
    <source>
        <strain evidence="1 3">DSM 784</strain>
    </source>
</reference>
<keyword evidence="4" id="KW-1185">Reference proteome</keyword>
<organism evidence="1 3">
    <name type="scientific">Chitinophaga sancti</name>
    <dbReference type="NCBI Taxonomy" id="1004"/>
    <lineage>
        <taxon>Bacteria</taxon>
        <taxon>Pseudomonadati</taxon>
        <taxon>Bacteroidota</taxon>
        <taxon>Chitinophagia</taxon>
        <taxon>Chitinophagales</taxon>
        <taxon>Chitinophagaceae</taxon>
        <taxon>Chitinophaga</taxon>
    </lineage>
</organism>